<accession>A0A1G6GVH8</accession>
<gene>
    <name evidence="1" type="ORF">SAMN05421548_101377</name>
</gene>
<dbReference type="AlphaFoldDB" id="A0A1G6GVH8"/>
<dbReference type="OrthoDB" id="9156549at2"/>
<dbReference type="EMBL" id="FMYQ01000001">
    <property type="protein sequence ID" value="SDB85941.1"/>
    <property type="molecule type" value="Genomic_DNA"/>
</dbReference>
<keyword evidence="2" id="KW-1185">Reference proteome</keyword>
<organism evidence="1 2">
    <name type="scientific">Paraburkholderia lycopersici</name>
    <dbReference type="NCBI Taxonomy" id="416944"/>
    <lineage>
        <taxon>Bacteria</taxon>
        <taxon>Pseudomonadati</taxon>
        <taxon>Pseudomonadota</taxon>
        <taxon>Betaproteobacteria</taxon>
        <taxon>Burkholderiales</taxon>
        <taxon>Burkholderiaceae</taxon>
        <taxon>Paraburkholderia</taxon>
    </lineage>
</organism>
<protein>
    <submittedName>
        <fullName evidence="1">Uncharacterized protein</fullName>
    </submittedName>
</protein>
<evidence type="ECO:0000313" key="2">
    <source>
        <dbReference type="Proteomes" id="UP000198908"/>
    </source>
</evidence>
<name>A0A1G6GVH8_9BURK</name>
<reference evidence="2" key="1">
    <citation type="submission" date="2016-09" db="EMBL/GenBank/DDBJ databases">
        <authorList>
            <person name="Varghese N."/>
            <person name="Submissions S."/>
        </authorList>
    </citation>
    <scope>NUCLEOTIDE SEQUENCE [LARGE SCALE GENOMIC DNA]</scope>
    <source>
        <strain evidence="2">TNe-862</strain>
    </source>
</reference>
<sequence>MTIRAAKSPESEIPFEVATLPEPALHMLLVLEWLKCFQQNADFKSYCDAKRNGDDETCAALEQVHIRIAELYHDWGNIHILPPMNESNNWWNWFEPRQHLFVLPDVEIADPIEWMAEPDGTTLIAIPNGLRKEQLLQVLTHFVSNHPDILGDGPKYEIQRVKGESLPDTLKRIYRARTVYLMQAVQYVDPSTSKSFSSRAAGSVVKSPEANRLFGFDWFINGEVNQKLFDAGKLPSEELKSYTKTIDNLRKSYQACIDNTILGVFPVTRSI</sequence>
<dbReference type="RefSeq" id="WP_143189156.1">
    <property type="nucleotide sequence ID" value="NZ_FMYQ01000001.1"/>
</dbReference>
<dbReference type="Proteomes" id="UP000198908">
    <property type="component" value="Unassembled WGS sequence"/>
</dbReference>
<evidence type="ECO:0000313" key="1">
    <source>
        <dbReference type="EMBL" id="SDB85941.1"/>
    </source>
</evidence>
<proteinExistence type="predicted"/>